<comment type="caution">
    <text evidence="2">The sequence shown here is derived from an EMBL/GenBank/DDBJ whole genome shotgun (WGS) entry which is preliminary data.</text>
</comment>
<evidence type="ECO:0000313" key="2">
    <source>
        <dbReference type="EMBL" id="KAF9882238.1"/>
    </source>
</evidence>
<reference evidence="2" key="2">
    <citation type="submission" date="2020-11" db="EMBL/GenBank/DDBJ databases">
        <title>Whole genome sequencing of Colletotrichum sp.</title>
        <authorList>
            <person name="Li H."/>
        </authorList>
    </citation>
    <scope>NUCLEOTIDE SEQUENCE</scope>
    <source>
        <strain evidence="2">CkLH20</strain>
    </source>
</reference>
<dbReference type="GO" id="GO:0005886">
    <property type="term" value="C:plasma membrane"/>
    <property type="evidence" value="ECO:0007669"/>
    <property type="project" value="InterPro"/>
</dbReference>
<feature type="transmembrane region" description="Helical" evidence="1">
    <location>
        <begin position="434"/>
        <end position="458"/>
    </location>
</feature>
<dbReference type="PANTHER" id="PTHR28013">
    <property type="entry name" value="PROTEIN DCV1-RELATED"/>
    <property type="match status" value="1"/>
</dbReference>
<dbReference type="GeneID" id="62156068"/>
<reference evidence="2" key="1">
    <citation type="submission" date="2020-03" db="EMBL/GenBank/DDBJ databases">
        <authorList>
            <person name="He L."/>
        </authorList>
    </citation>
    <scope>NUCLEOTIDE SEQUENCE</scope>
    <source>
        <strain evidence="2">CkLH20</strain>
    </source>
</reference>
<accession>A0A9P6LQE2</accession>
<dbReference type="InterPro" id="IPR009571">
    <property type="entry name" value="SUR7/Rim9-like_fungi"/>
</dbReference>
<feature type="transmembrane region" description="Helical" evidence="1">
    <location>
        <begin position="390"/>
        <end position="414"/>
    </location>
</feature>
<dbReference type="PANTHER" id="PTHR28013:SF7">
    <property type="entry name" value="PALI-DOMAIN-CONTAINING PROTEIN"/>
    <property type="match status" value="1"/>
</dbReference>
<proteinExistence type="predicted"/>
<dbReference type="AlphaFoldDB" id="A0A9P6LQE2"/>
<sequence length="495" mass="54519">MATKGHTVLQGLSYKLGPRTLQVAVSPRPTRFAERRAVLHSLQKFAQVEVFKKQDDQNSSFITVVAETSQAKELIKMSPLHYQLATPRSNGSVKTFLTSATPTDPIITKNTEDTDEADEATTDEVHKDFTVHIFPAESYIHSAAIRKSPLHGPWPEDRPRTAMKVMMKDALPDNIAAEGLSDWEAGGQIPASARSQLWEDILLGTKSVDVRTRAIIDRAENRERREKLPPIMQGLLHLRQYQGRDQPAVIRIIMAVTGFIHHFGTFLLLVATVLLVVTSISSPVVNNISILTVKLGDASAGNEITFGTFGYCIRGANADGSDRCPSARIGYDPAQIVTEADGTRYSGYSSNTAEALTRVMILHPIGAVVAFIAFVLSVGAGLFGSLFAALTAGFAFIITLVALVCDWVGFALVRKNVNDDDDGGDSASYAHFDVALWTLLAAAICLLLGTIIVFFTCCSGRLHKRRQQRAKVDHYSPPATHTPYRRRRWWQRNRY</sequence>
<dbReference type="Proteomes" id="UP000781932">
    <property type="component" value="Unassembled WGS sequence"/>
</dbReference>
<protein>
    <submittedName>
        <fullName evidence="2">PH-response regulator</fullName>
    </submittedName>
</protein>
<dbReference type="Pfam" id="PF06687">
    <property type="entry name" value="SUR7"/>
    <property type="match status" value="1"/>
</dbReference>
<dbReference type="GO" id="GO:0032153">
    <property type="term" value="C:cell division site"/>
    <property type="evidence" value="ECO:0007669"/>
    <property type="project" value="TreeGrafter"/>
</dbReference>
<dbReference type="RefSeq" id="XP_038751699.1">
    <property type="nucleotide sequence ID" value="XM_038882994.1"/>
</dbReference>
<feature type="transmembrane region" description="Helical" evidence="1">
    <location>
        <begin position="361"/>
        <end position="383"/>
    </location>
</feature>
<dbReference type="GO" id="GO:0035838">
    <property type="term" value="C:growing cell tip"/>
    <property type="evidence" value="ECO:0007669"/>
    <property type="project" value="TreeGrafter"/>
</dbReference>
<keyword evidence="1" id="KW-0472">Membrane</keyword>
<gene>
    <name evidence="2" type="ORF">CkaCkLH20_00274</name>
</gene>
<name>A0A9P6LQE2_9PEZI</name>
<organism evidence="2 3">
    <name type="scientific">Colletotrichum karsti</name>
    <dbReference type="NCBI Taxonomy" id="1095194"/>
    <lineage>
        <taxon>Eukaryota</taxon>
        <taxon>Fungi</taxon>
        <taxon>Dikarya</taxon>
        <taxon>Ascomycota</taxon>
        <taxon>Pezizomycotina</taxon>
        <taxon>Sordariomycetes</taxon>
        <taxon>Hypocreomycetidae</taxon>
        <taxon>Glomerellales</taxon>
        <taxon>Glomerellaceae</taxon>
        <taxon>Colletotrichum</taxon>
        <taxon>Colletotrichum boninense species complex</taxon>
    </lineage>
</organism>
<dbReference type="EMBL" id="JAATWM020000001">
    <property type="protein sequence ID" value="KAF9882238.1"/>
    <property type="molecule type" value="Genomic_DNA"/>
</dbReference>
<evidence type="ECO:0000313" key="3">
    <source>
        <dbReference type="Proteomes" id="UP000781932"/>
    </source>
</evidence>
<dbReference type="OrthoDB" id="2354757at2759"/>
<keyword evidence="1" id="KW-1133">Transmembrane helix</keyword>
<feature type="transmembrane region" description="Helical" evidence="1">
    <location>
        <begin position="248"/>
        <end position="277"/>
    </location>
</feature>
<keyword evidence="1" id="KW-0812">Transmembrane</keyword>
<evidence type="ECO:0000256" key="1">
    <source>
        <dbReference type="SAM" id="Phobius"/>
    </source>
</evidence>
<dbReference type="InterPro" id="IPR051380">
    <property type="entry name" value="pH-response_reg_palI/RIM9"/>
</dbReference>
<keyword evidence="3" id="KW-1185">Reference proteome</keyword>